<comment type="caution">
    <text evidence="2">The sequence shown here is derived from an EMBL/GenBank/DDBJ whole genome shotgun (WGS) entry which is preliminary data.</text>
</comment>
<evidence type="ECO:0000313" key="2">
    <source>
        <dbReference type="EMBL" id="GLW70883.1"/>
    </source>
</evidence>
<reference evidence="2" key="1">
    <citation type="submission" date="2023-02" db="EMBL/GenBank/DDBJ databases">
        <title>Kitasatospora phosalacinea NBRC 14627.</title>
        <authorList>
            <person name="Ichikawa N."/>
            <person name="Sato H."/>
            <person name="Tonouchi N."/>
        </authorList>
    </citation>
    <scope>NUCLEOTIDE SEQUENCE</scope>
    <source>
        <strain evidence="2">NBRC 14627</strain>
    </source>
</reference>
<accession>A0A9W6Q9J5</accession>
<feature type="transmembrane region" description="Helical" evidence="1">
    <location>
        <begin position="32"/>
        <end position="65"/>
    </location>
</feature>
<proteinExistence type="predicted"/>
<protein>
    <submittedName>
        <fullName evidence="2">Uncharacterized protein</fullName>
    </submittedName>
</protein>
<sequence>MGVCQQVGGDWYDDRGYAAEVERGERVARWGLAVSAGVAALVVGALLLAFLLVLAVVAGSVLLLADR</sequence>
<keyword evidence="1" id="KW-0812">Transmembrane</keyword>
<dbReference type="AlphaFoldDB" id="A0A9W6Q9J5"/>
<organism evidence="2 3">
    <name type="scientific">Kitasatospora phosalacinea</name>
    <dbReference type="NCBI Taxonomy" id="2065"/>
    <lineage>
        <taxon>Bacteria</taxon>
        <taxon>Bacillati</taxon>
        <taxon>Actinomycetota</taxon>
        <taxon>Actinomycetes</taxon>
        <taxon>Kitasatosporales</taxon>
        <taxon>Streptomycetaceae</taxon>
        <taxon>Kitasatospora</taxon>
    </lineage>
</organism>
<evidence type="ECO:0000256" key="1">
    <source>
        <dbReference type="SAM" id="Phobius"/>
    </source>
</evidence>
<gene>
    <name evidence="2" type="ORF">Kpho02_31820</name>
</gene>
<keyword evidence="1" id="KW-1133">Transmembrane helix</keyword>
<dbReference type="EMBL" id="BSSA01000009">
    <property type="protein sequence ID" value="GLW70883.1"/>
    <property type="molecule type" value="Genomic_DNA"/>
</dbReference>
<dbReference type="Proteomes" id="UP001165041">
    <property type="component" value="Unassembled WGS sequence"/>
</dbReference>
<evidence type="ECO:0000313" key="3">
    <source>
        <dbReference type="Proteomes" id="UP001165041"/>
    </source>
</evidence>
<name>A0A9W6Q9J5_9ACTN</name>
<dbReference type="RefSeq" id="WP_285736695.1">
    <property type="nucleotide sequence ID" value="NZ_BSSA01000009.1"/>
</dbReference>
<keyword evidence="1" id="KW-0472">Membrane</keyword>